<protein>
    <submittedName>
        <fullName evidence="1">Uncharacterized protein</fullName>
    </submittedName>
</protein>
<dbReference type="EMBL" id="JACEGQ020000019">
    <property type="protein sequence ID" value="KAH8480066.1"/>
    <property type="molecule type" value="Genomic_DNA"/>
</dbReference>
<feature type="non-terminal residue" evidence="1">
    <location>
        <position position="1"/>
    </location>
</feature>
<reference evidence="1" key="1">
    <citation type="journal article" date="2021" name="J. Hered.">
        <title>Genome Assembly of Salicaceae Populus deltoides (Eastern Cottonwood) I-69 Based on Nanopore Sequencing and Hi-C Technologies.</title>
        <authorList>
            <person name="Bai S."/>
            <person name="Wu H."/>
            <person name="Zhang J."/>
            <person name="Pan Z."/>
            <person name="Zhao W."/>
            <person name="Li Z."/>
            <person name="Tong C."/>
        </authorList>
    </citation>
    <scope>NUCLEOTIDE SEQUENCE</scope>
    <source>
        <tissue evidence="1">Leaf</tissue>
    </source>
</reference>
<name>A0A8T2WG45_POPDE</name>
<dbReference type="Proteomes" id="UP000807159">
    <property type="component" value="Chromosome 19"/>
</dbReference>
<proteinExistence type="predicted"/>
<dbReference type="AlphaFoldDB" id="A0A8T2WG45"/>
<evidence type="ECO:0000313" key="2">
    <source>
        <dbReference type="Proteomes" id="UP000807159"/>
    </source>
</evidence>
<organism evidence="1 2">
    <name type="scientific">Populus deltoides</name>
    <name type="common">Eastern poplar</name>
    <name type="synonym">Eastern cottonwood</name>
    <dbReference type="NCBI Taxonomy" id="3696"/>
    <lineage>
        <taxon>Eukaryota</taxon>
        <taxon>Viridiplantae</taxon>
        <taxon>Streptophyta</taxon>
        <taxon>Embryophyta</taxon>
        <taxon>Tracheophyta</taxon>
        <taxon>Spermatophyta</taxon>
        <taxon>Magnoliopsida</taxon>
        <taxon>eudicotyledons</taxon>
        <taxon>Gunneridae</taxon>
        <taxon>Pentapetalae</taxon>
        <taxon>rosids</taxon>
        <taxon>fabids</taxon>
        <taxon>Malpighiales</taxon>
        <taxon>Salicaceae</taxon>
        <taxon>Saliceae</taxon>
        <taxon>Populus</taxon>
    </lineage>
</organism>
<comment type="caution">
    <text evidence="1">The sequence shown here is derived from an EMBL/GenBank/DDBJ whole genome shotgun (WGS) entry which is preliminary data.</text>
</comment>
<sequence>AEWRGDLRCVAVGWRIWVCGGLRSGKKRKDDLGSVRGVRPLVCGAFVGSGGESGGWR</sequence>
<evidence type="ECO:0000313" key="1">
    <source>
        <dbReference type="EMBL" id="KAH8480066.1"/>
    </source>
</evidence>
<gene>
    <name evidence="1" type="ORF">H0E87_030341</name>
</gene>
<keyword evidence="2" id="KW-1185">Reference proteome</keyword>
<feature type="non-terminal residue" evidence="1">
    <location>
        <position position="57"/>
    </location>
</feature>
<accession>A0A8T2WG45</accession>